<dbReference type="CDD" id="cd05008">
    <property type="entry name" value="SIS_GlmS_GlmD_1"/>
    <property type="match status" value="1"/>
</dbReference>
<dbReference type="InterPro" id="IPR050303">
    <property type="entry name" value="GatZ_KbaZ_carbometab"/>
</dbReference>
<dbReference type="Pfam" id="PF01380">
    <property type="entry name" value="SIS"/>
    <property type="match status" value="1"/>
</dbReference>
<sequence>MTHQVYLGLEQGTLEQKNAFWTAREISQQPSVWQQLLAQMVQQQGELQDWLKPVLALPNLRIILTGAGTSAYIGEALQAHLNARMTMSAGQRVEAISTTDILSNPGLQLRKDVPTLLVSYGRSGNSPESRAAVELADQLVEDCWHLVVSCNPEGALVTSAKDNPRYKVLLMPSAAHDQSFAMTSSFTSMMLATLMLFTPDQAQYDKMRVLAEQILLRDLDSIETLAALPCRRLVFLGSGPLLAIAREAALKVLELTAGGLPSFYESPLGFRHGPKSLIDNSTQVLLLPSANAYTGRYDADLRLELQKDAQALHISAPVALSQIAGLEDVWLGFPYILYCQMLGFFKALQFGISPDNPCPTGEVNRVVQGVNIYPYRQD</sequence>
<evidence type="ECO:0000313" key="3">
    <source>
        <dbReference type="EMBL" id="GAA0361084.1"/>
    </source>
</evidence>
<proteinExistence type="predicted"/>
<dbReference type="EMBL" id="BAAAEI010000014">
    <property type="protein sequence ID" value="GAA0361084.1"/>
    <property type="molecule type" value="Genomic_DNA"/>
</dbReference>
<dbReference type="InterPro" id="IPR001347">
    <property type="entry name" value="SIS_dom"/>
</dbReference>
<dbReference type="PROSITE" id="PS51464">
    <property type="entry name" value="SIS"/>
    <property type="match status" value="2"/>
</dbReference>
<reference evidence="3 4" key="1">
    <citation type="journal article" date="2019" name="Int. J. Syst. Evol. Microbiol.">
        <title>The Global Catalogue of Microorganisms (GCM) 10K type strain sequencing project: providing services to taxonomists for standard genome sequencing and annotation.</title>
        <authorList>
            <consortium name="The Broad Institute Genomics Platform"/>
            <consortium name="The Broad Institute Genome Sequencing Center for Infectious Disease"/>
            <person name="Wu L."/>
            <person name="Ma J."/>
        </authorList>
    </citation>
    <scope>NUCLEOTIDE SEQUENCE [LARGE SCALE GENOMIC DNA]</scope>
    <source>
        <strain evidence="3 4">JCM 13378</strain>
    </source>
</reference>
<keyword evidence="1" id="KW-0677">Repeat</keyword>
<dbReference type="Gene3D" id="3.40.50.10490">
    <property type="entry name" value="Glucose-6-phosphate isomerase like protein, domain 1"/>
    <property type="match status" value="2"/>
</dbReference>
<feature type="domain" description="SIS" evidence="2">
    <location>
        <begin position="51"/>
        <end position="212"/>
    </location>
</feature>
<dbReference type="PANTHER" id="PTHR32502:SF3">
    <property type="entry name" value="D-GALACTOSAMINE-6-PHOSPHATE DEAMINASE AGAS-RELATED"/>
    <property type="match status" value="1"/>
</dbReference>
<dbReference type="RefSeq" id="WP_343845534.1">
    <property type="nucleotide sequence ID" value="NZ_BAAAEI010000014.1"/>
</dbReference>
<dbReference type="Proteomes" id="UP001501757">
    <property type="component" value="Unassembled WGS sequence"/>
</dbReference>
<evidence type="ECO:0000313" key="4">
    <source>
        <dbReference type="Proteomes" id="UP001501757"/>
    </source>
</evidence>
<comment type="caution">
    <text evidence="3">The sequence shown here is derived from an EMBL/GenBank/DDBJ whole genome shotgun (WGS) entry which is preliminary data.</text>
</comment>
<dbReference type="SUPFAM" id="SSF53697">
    <property type="entry name" value="SIS domain"/>
    <property type="match status" value="1"/>
</dbReference>
<evidence type="ECO:0000259" key="2">
    <source>
        <dbReference type="PROSITE" id="PS51464"/>
    </source>
</evidence>
<accession>A0ABN0XCV2</accession>
<organism evidence="3 4">
    <name type="scientific">Bowmanella denitrificans</name>
    <dbReference type="NCBI Taxonomy" id="366582"/>
    <lineage>
        <taxon>Bacteria</taxon>
        <taxon>Pseudomonadati</taxon>
        <taxon>Pseudomonadota</taxon>
        <taxon>Gammaproteobacteria</taxon>
        <taxon>Alteromonadales</taxon>
        <taxon>Alteromonadaceae</taxon>
        <taxon>Bowmanella</taxon>
    </lineage>
</organism>
<dbReference type="PANTHER" id="PTHR32502">
    <property type="entry name" value="N-ACETYLGALACTOSAMINE PERMEASE II COMPONENT-RELATED"/>
    <property type="match status" value="1"/>
</dbReference>
<name>A0ABN0XCV2_9ALTE</name>
<protein>
    <submittedName>
        <fullName evidence="3">SIS domain-containing protein</fullName>
    </submittedName>
</protein>
<dbReference type="InterPro" id="IPR046348">
    <property type="entry name" value="SIS_dom_sf"/>
</dbReference>
<evidence type="ECO:0000256" key="1">
    <source>
        <dbReference type="ARBA" id="ARBA00022737"/>
    </source>
</evidence>
<keyword evidence="4" id="KW-1185">Reference proteome</keyword>
<gene>
    <name evidence="3" type="ORF">GCM10009092_26750</name>
</gene>
<dbReference type="InterPro" id="IPR035466">
    <property type="entry name" value="GlmS/AgaS_SIS"/>
</dbReference>
<feature type="domain" description="SIS" evidence="2">
    <location>
        <begin position="221"/>
        <end position="357"/>
    </location>
</feature>